<dbReference type="PANTHER" id="PTHR33411">
    <property type="entry name" value="OS08G0392500 PROTEIN"/>
    <property type="match status" value="1"/>
</dbReference>
<sequence>AIRRERPLSEGTPSPTSTSHQLSAMRIGDSSSEQSDAMASMPPLTQYFVHHDVSPSSTSGPSATPDDEMPALAPGQKDRLDRVMIEPDGSSWRPAKEAAQALKDCVRRLHTQAYQSWSEIPNSIRQAMFNEFKNTDKFKEMSEQAKKARGSLKGGSLHTEGAKTIETIAREMLGLEGIGSSRQGEALDGVQIVVMSAQIAQLISALIESERRRVAEQQSMSETVQQIKE</sequence>
<reference evidence="2" key="1">
    <citation type="submission" date="2023-08" db="EMBL/GenBank/DDBJ databases">
        <title>A de novo genome assembly of Solanum verrucosum Schlechtendal, a Mexican diploid species geographically isolated from the other diploid A-genome species in potato relatives.</title>
        <authorList>
            <person name="Hosaka K."/>
        </authorList>
    </citation>
    <scope>NUCLEOTIDE SEQUENCE</scope>
    <source>
        <tissue evidence="2">Young leaves</tissue>
    </source>
</reference>
<dbReference type="EMBL" id="CP133621">
    <property type="protein sequence ID" value="WMV50749.1"/>
    <property type="molecule type" value="Genomic_DNA"/>
</dbReference>
<evidence type="ECO:0000313" key="3">
    <source>
        <dbReference type="Proteomes" id="UP001234989"/>
    </source>
</evidence>
<protein>
    <submittedName>
        <fullName evidence="2">Uncharacterized protein</fullName>
    </submittedName>
</protein>
<dbReference type="PANTHER" id="PTHR33411:SF23">
    <property type="entry name" value="TRANSPOSASE, PTTA_EN_SPM, PLANT"/>
    <property type="match status" value="1"/>
</dbReference>
<accession>A0AAF0ZVS8</accession>
<feature type="compositionally biased region" description="Polar residues" evidence="1">
    <location>
        <begin position="11"/>
        <end position="22"/>
    </location>
</feature>
<organism evidence="2 3">
    <name type="scientific">Solanum verrucosum</name>
    <dbReference type="NCBI Taxonomy" id="315347"/>
    <lineage>
        <taxon>Eukaryota</taxon>
        <taxon>Viridiplantae</taxon>
        <taxon>Streptophyta</taxon>
        <taxon>Embryophyta</taxon>
        <taxon>Tracheophyta</taxon>
        <taxon>Spermatophyta</taxon>
        <taxon>Magnoliopsida</taxon>
        <taxon>eudicotyledons</taxon>
        <taxon>Gunneridae</taxon>
        <taxon>Pentapetalae</taxon>
        <taxon>asterids</taxon>
        <taxon>lamiids</taxon>
        <taxon>Solanales</taxon>
        <taxon>Solanaceae</taxon>
        <taxon>Solanoideae</taxon>
        <taxon>Solaneae</taxon>
        <taxon>Solanum</taxon>
    </lineage>
</organism>
<dbReference type="AlphaFoldDB" id="A0AAF0ZVS8"/>
<evidence type="ECO:0000313" key="2">
    <source>
        <dbReference type="EMBL" id="WMV50749.1"/>
    </source>
</evidence>
<feature type="non-terminal residue" evidence="2">
    <location>
        <position position="1"/>
    </location>
</feature>
<proteinExistence type="predicted"/>
<gene>
    <name evidence="2" type="ORF">MTR67_044134</name>
</gene>
<dbReference type="Proteomes" id="UP001234989">
    <property type="component" value="Chromosome 10"/>
</dbReference>
<feature type="compositionally biased region" description="Low complexity" evidence="1">
    <location>
        <begin position="54"/>
        <end position="64"/>
    </location>
</feature>
<keyword evidence="3" id="KW-1185">Reference proteome</keyword>
<evidence type="ECO:0000256" key="1">
    <source>
        <dbReference type="SAM" id="MobiDB-lite"/>
    </source>
</evidence>
<name>A0AAF0ZVS8_SOLVR</name>
<feature type="region of interest" description="Disordered" evidence="1">
    <location>
        <begin position="1"/>
        <end position="74"/>
    </location>
</feature>